<dbReference type="PANTHER" id="PTHR33621:SF2">
    <property type="entry name" value="RIBOSOMAL L1 DOMAIN-CONTAINING PROTEIN"/>
    <property type="match status" value="1"/>
</dbReference>
<feature type="region of interest" description="Disordered" evidence="1">
    <location>
        <begin position="249"/>
        <end position="290"/>
    </location>
</feature>
<keyword evidence="3" id="KW-1185">Reference proteome</keyword>
<feature type="region of interest" description="Disordered" evidence="1">
    <location>
        <begin position="690"/>
        <end position="732"/>
    </location>
</feature>
<sequence>MDFHSLARKELQALCKKNKIPANITNIAMAEALSALEHVEGLDELFDQSKSDLQQSPEKTMKVPDVPRTACRTSTRRKPVREQPESSQPLTRTRGGTKGSVVEEVDQERSNVPKTPAALSSRRRAPAASASQKEETSVQTVYGTRRSVRLLEKNMQKLSMKEDGKPGPLKIDELTREIFSGSEKSDGSSFEKGECMQTSLEVCSEKIEDTEVSSEMKDDVQENNNHEDLKSKSKLEPEVLLADSGVIMEASEEGSGESDIHLVEKSDKIMGAKDKHEDGKGPDDNTMDLNADQIVGTEDSLAAKISDDVSANGMNQVIAGQTSVLQEENELLSEEECVEPIRTLSSSEMVSGEVKSFESAEGTAKHEGLTLSFSIGKSRVFNREGCVMNVADNDYRGQFDFEAESEEESDDGSSEQLSDYQSEDDFTEGELSGDEFELQQRDATACDSVPKMDKYNTTDLVDIDVIETDITTGSHPLSDGRPGLMKQVPCDMVSGSEVEFSTSSATIRKNPCHADNEMEEEYGPLVDVYVSEEDFDSVITHETPTSVKKMSPYLGNMTSGSKATVESAFPPSLLSGQFPCPTLSAPRKSPIPKRDVVDDNETPTSVKKMSPYLENMTSGGKATGESAFPPNQLSGQFPRPTLSASRKSPIPKRDVVDDNEKVEGDEVKKNDGFDGLSIRELKKMLKHKLEIESNKNDTKDKKDAKHKVGKTRTALQTLPENRLAINEPVDDK</sequence>
<comment type="caution">
    <text evidence="2">The sequence shown here is derived from an EMBL/GenBank/DDBJ whole genome shotgun (WGS) entry which is preliminary data.</text>
</comment>
<feature type="region of interest" description="Disordered" evidence="1">
    <location>
        <begin position="209"/>
        <end position="237"/>
    </location>
</feature>
<name>A0A8K0DWV8_9ROSA</name>
<protein>
    <submittedName>
        <fullName evidence="2">Uncharacterized protein</fullName>
    </submittedName>
</protein>
<dbReference type="PANTHER" id="PTHR33621">
    <property type="entry name" value="ASPARTIC/GLUTAMIC ACID-RICH PROTEIN"/>
    <property type="match status" value="1"/>
</dbReference>
<feature type="compositionally biased region" description="Acidic residues" evidence="1">
    <location>
        <begin position="421"/>
        <end position="437"/>
    </location>
</feature>
<dbReference type="OrthoDB" id="1193258at2759"/>
<feature type="region of interest" description="Disordered" evidence="1">
    <location>
        <begin position="403"/>
        <end position="439"/>
    </location>
</feature>
<evidence type="ECO:0000313" key="3">
    <source>
        <dbReference type="Proteomes" id="UP000796880"/>
    </source>
</evidence>
<feature type="compositionally biased region" description="Basic and acidic residues" evidence="1">
    <location>
        <begin position="651"/>
        <end position="672"/>
    </location>
</feature>
<gene>
    <name evidence="2" type="ORF">FNV43_RR23784</name>
</gene>
<feature type="compositionally biased region" description="Low complexity" evidence="1">
    <location>
        <begin position="116"/>
        <end position="131"/>
    </location>
</feature>
<accession>A0A8K0DWV8</accession>
<dbReference type="Proteomes" id="UP000796880">
    <property type="component" value="Unassembled WGS sequence"/>
</dbReference>
<feature type="compositionally biased region" description="Basic and acidic residues" evidence="1">
    <location>
        <begin position="258"/>
        <end position="283"/>
    </location>
</feature>
<dbReference type="EMBL" id="VOIH02000011">
    <property type="protein sequence ID" value="KAF3432682.1"/>
    <property type="molecule type" value="Genomic_DNA"/>
</dbReference>
<dbReference type="AlphaFoldDB" id="A0A8K0DWV8"/>
<feature type="region of interest" description="Disordered" evidence="1">
    <location>
        <begin position="580"/>
        <end position="672"/>
    </location>
</feature>
<proteinExistence type="predicted"/>
<reference evidence="2" key="1">
    <citation type="submission" date="2020-03" db="EMBL/GenBank/DDBJ databases">
        <title>A high-quality chromosome-level genome assembly of a woody plant with both climbing and erect habits, Rhamnella rubrinervis.</title>
        <authorList>
            <person name="Lu Z."/>
            <person name="Yang Y."/>
            <person name="Zhu X."/>
            <person name="Sun Y."/>
        </authorList>
    </citation>
    <scope>NUCLEOTIDE SEQUENCE</scope>
    <source>
        <strain evidence="2">BYM</strain>
        <tissue evidence="2">Leaf</tissue>
    </source>
</reference>
<feature type="region of interest" description="Disordered" evidence="1">
    <location>
        <begin position="50"/>
        <end position="141"/>
    </location>
</feature>
<organism evidence="2 3">
    <name type="scientific">Rhamnella rubrinervis</name>
    <dbReference type="NCBI Taxonomy" id="2594499"/>
    <lineage>
        <taxon>Eukaryota</taxon>
        <taxon>Viridiplantae</taxon>
        <taxon>Streptophyta</taxon>
        <taxon>Embryophyta</taxon>
        <taxon>Tracheophyta</taxon>
        <taxon>Spermatophyta</taxon>
        <taxon>Magnoliopsida</taxon>
        <taxon>eudicotyledons</taxon>
        <taxon>Gunneridae</taxon>
        <taxon>Pentapetalae</taxon>
        <taxon>rosids</taxon>
        <taxon>fabids</taxon>
        <taxon>Rosales</taxon>
        <taxon>Rhamnaceae</taxon>
        <taxon>rhamnoid group</taxon>
        <taxon>Rhamneae</taxon>
        <taxon>Rhamnella</taxon>
    </lineage>
</organism>
<feature type="compositionally biased region" description="Basic and acidic residues" evidence="1">
    <location>
        <begin position="690"/>
        <end position="703"/>
    </location>
</feature>
<evidence type="ECO:0000313" key="2">
    <source>
        <dbReference type="EMBL" id="KAF3432682.1"/>
    </source>
</evidence>
<feature type="compositionally biased region" description="Acidic residues" evidence="1">
    <location>
        <begin position="403"/>
        <end position="413"/>
    </location>
</feature>
<evidence type="ECO:0000256" key="1">
    <source>
        <dbReference type="SAM" id="MobiDB-lite"/>
    </source>
</evidence>